<keyword evidence="3" id="KW-0812">Transmembrane</keyword>
<dbReference type="Gene3D" id="3.20.20.70">
    <property type="entry name" value="Aldolase class I"/>
    <property type="match status" value="1"/>
</dbReference>
<dbReference type="PANTHER" id="PTHR43819:SF1">
    <property type="entry name" value="ARCHAEAL-TYPE GLUTAMATE SYNTHASE [NADPH]"/>
    <property type="match status" value="1"/>
</dbReference>
<protein>
    <submittedName>
        <fullName evidence="5">FMN-binding glutamate synthase family protein</fullName>
    </submittedName>
</protein>
<reference evidence="5 6" key="1">
    <citation type="submission" date="2019-07" db="EMBL/GenBank/DDBJ databases">
        <title>Novel species of Flavobacterium.</title>
        <authorList>
            <person name="Liu Q."/>
            <person name="Xin Y.-H."/>
        </authorList>
    </citation>
    <scope>NUCLEOTIDE SEQUENCE [LARGE SCALE GENOMIC DNA]</scope>
    <source>
        <strain evidence="5 6">LB1R34</strain>
    </source>
</reference>
<evidence type="ECO:0000259" key="4">
    <source>
        <dbReference type="Pfam" id="PF01645"/>
    </source>
</evidence>
<dbReference type="EMBL" id="VJZT01000007">
    <property type="protein sequence ID" value="TRX39799.1"/>
    <property type="molecule type" value="Genomic_DNA"/>
</dbReference>
<dbReference type="GO" id="GO:0006537">
    <property type="term" value="P:glutamate biosynthetic process"/>
    <property type="evidence" value="ECO:0007669"/>
    <property type="project" value="InterPro"/>
</dbReference>
<evidence type="ECO:0000256" key="2">
    <source>
        <dbReference type="PIRNR" id="PIRNR006429"/>
    </source>
</evidence>
<feature type="transmembrane region" description="Helical" evidence="3">
    <location>
        <begin position="28"/>
        <end position="45"/>
    </location>
</feature>
<comment type="similarity">
    <text evidence="1 2">Belongs to the glutamate synthase family.</text>
</comment>
<proteinExistence type="inferred from homology"/>
<dbReference type="InterPro" id="IPR013785">
    <property type="entry name" value="Aldolase_TIM"/>
</dbReference>
<dbReference type="AlphaFoldDB" id="A0A553E449"/>
<dbReference type="PANTHER" id="PTHR43819">
    <property type="entry name" value="ARCHAEAL-TYPE GLUTAMATE SYNTHASE [NADPH]"/>
    <property type="match status" value="1"/>
</dbReference>
<evidence type="ECO:0000313" key="5">
    <source>
        <dbReference type="EMBL" id="TRX39799.1"/>
    </source>
</evidence>
<keyword evidence="6" id="KW-1185">Reference proteome</keyword>
<dbReference type="Proteomes" id="UP000316371">
    <property type="component" value="Unassembled WGS sequence"/>
</dbReference>
<evidence type="ECO:0000256" key="3">
    <source>
        <dbReference type="SAM" id="Phobius"/>
    </source>
</evidence>
<dbReference type="Pfam" id="PF01645">
    <property type="entry name" value="Glu_synthase"/>
    <property type="match status" value="1"/>
</dbReference>
<name>A0A553E449_9FLAO</name>
<dbReference type="InterPro" id="IPR002932">
    <property type="entry name" value="Glu_synthdom"/>
</dbReference>
<dbReference type="SUPFAM" id="SSF51395">
    <property type="entry name" value="FMN-linked oxidoreductases"/>
    <property type="match status" value="1"/>
</dbReference>
<dbReference type="InterPro" id="IPR024188">
    <property type="entry name" value="GltB"/>
</dbReference>
<sequence>MRQKFFLFGTIAFLMALTVYYFFNFGLTAAICIALLLLVGLANSIQKKHAILRNFPVLGYFRYLFEMIAPEIQQYFIERSTDGKPFSRNQRSLVYQRAKNIDATTPFGTQLVLNQSSYEGIKHSMFPAKVKEDLPRVLVGGSDCTQPYSASLLNISAMSFGSLSENAIMALNKGALKGHFYHNTGEGGLTQFHLQGGDVTWQIGTGYFGCRDDRGGFDGGKFAEKANLPAVKMIEIKLSQGAKPGHGGVLPAQKNTEEIAKIRGVQPHITILSPPSHSAFSDAKGLVAFIAHLRELANGKPIGFKLCIGETSEFETLCQEMINSNCYPDFITVDGAEGGTGAAPLEFADGVGMPFEPALIFVTKTLVRFGIRDKIRVICSGKIISGYAILRAIALGADICNSARGFMFSLGCIQALRCNNNECPTGVATQNKMLMKGLVVTDKSERVYHFHKNTLHAANELLAAAGKKDFADVDISIFMRGDEFTHLANTYFPDNLTNVAK</sequence>
<dbReference type="GO" id="GO:0015930">
    <property type="term" value="F:glutamate synthase activity"/>
    <property type="evidence" value="ECO:0007669"/>
    <property type="project" value="InterPro"/>
</dbReference>
<evidence type="ECO:0000256" key="1">
    <source>
        <dbReference type="ARBA" id="ARBA00009716"/>
    </source>
</evidence>
<dbReference type="RefSeq" id="WP_144256374.1">
    <property type="nucleotide sequence ID" value="NZ_VJZT01000007.1"/>
</dbReference>
<comment type="caution">
    <text evidence="5">The sequence shown here is derived from an EMBL/GenBank/DDBJ whole genome shotgun (WGS) entry which is preliminary data.</text>
</comment>
<keyword evidence="3" id="KW-1133">Transmembrane helix</keyword>
<feature type="domain" description="Glutamate synthase" evidence="4">
    <location>
        <begin position="151"/>
        <end position="467"/>
    </location>
</feature>
<dbReference type="OrthoDB" id="9758182at2"/>
<accession>A0A553E449</accession>
<dbReference type="CDD" id="cd02808">
    <property type="entry name" value="GltS_FMN"/>
    <property type="match status" value="1"/>
</dbReference>
<gene>
    <name evidence="5" type="ORF">FNW21_08825</name>
</gene>
<dbReference type="PIRSF" id="PIRSF006429">
    <property type="entry name" value="GOGAT_lg_2"/>
    <property type="match status" value="1"/>
</dbReference>
<evidence type="ECO:0000313" key="6">
    <source>
        <dbReference type="Proteomes" id="UP000316371"/>
    </source>
</evidence>
<organism evidence="5 6">
    <name type="scientific">Flavobacterium restrictum</name>
    <dbReference type="NCBI Taxonomy" id="2594428"/>
    <lineage>
        <taxon>Bacteria</taxon>
        <taxon>Pseudomonadati</taxon>
        <taxon>Bacteroidota</taxon>
        <taxon>Flavobacteriia</taxon>
        <taxon>Flavobacteriales</taxon>
        <taxon>Flavobacteriaceae</taxon>
        <taxon>Flavobacterium</taxon>
    </lineage>
</organism>
<keyword evidence="3" id="KW-0472">Membrane</keyword>